<dbReference type="GO" id="GO:0046933">
    <property type="term" value="F:proton-transporting ATP synthase activity, rotational mechanism"/>
    <property type="evidence" value="ECO:0007669"/>
    <property type="project" value="TreeGrafter"/>
</dbReference>
<dbReference type="CDD" id="cd00310">
    <property type="entry name" value="ATP-synt_Fo_a_6"/>
    <property type="match status" value="1"/>
</dbReference>
<dbReference type="InterPro" id="IPR023011">
    <property type="entry name" value="ATP_synth_F0_asu_AS"/>
</dbReference>
<dbReference type="NCBIfam" id="TIGR01131">
    <property type="entry name" value="ATP_synt_6_or_A"/>
    <property type="match status" value="1"/>
</dbReference>
<evidence type="ECO:0000256" key="3">
    <source>
        <dbReference type="ARBA" id="ARBA00022448"/>
    </source>
</evidence>
<dbReference type="AlphaFoldDB" id="A0A7L9R540"/>
<evidence type="ECO:0000256" key="7">
    <source>
        <dbReference type="ARBA" id="ARBA00022989"/>
    </source>
</evidence>
<dbReference type="InterPro" id="IPR035908">
    <property type="entry name" value="F0_ATP_A_sf"/>
</dbReference>
<organism evidence="13">
    <name type="scientific">Neoasterolepisma foreli</name>
    <dbReference type="NCBI Taxonomy" id="2779710"/>
    <lineage>
        <taxon>Eukaryota</taxon>
        <taxon>Metazoa</taxon>
        <taxon>Ecdysozoa</taxon>
        <taxon>Arthropoda</taxon>
        <taxon>Hexapoda</taxon>
        <taxon>Insecta</taxon>
        <taxon>Zygentoma</taxon>
        <taxon>Lepismatidae</taxon>
        <taxon>Neoasterolepisma</taxon>
    </lineage>
</organism>
<keyword evidence="8" id="KW-0406">Ion transport</keyword>
<keyword evidence="3" id="KW-0813">Transport</keyword>
<comment type="similarity">
    <text evidence="2">Belongs to the ATPase A chain family.</text>
</comment>
<dbReference type="CTD" id="4508"/>
<keyword evidence="7 12" id="KW-1133">Transmembrane helix</keyword>
<dbReference type="Pfam" id="PF00119">
    <property type="entry name" value="ATP-synt_A"/>
    <property type="match status" value="1"/>
</dbReference>
<evidence type="ECO:0000256" key="4">
    <source>
        <dbReference type="ARBA" id="ARBA00022547"/>
    </source>
</evidence>
<evidence type="ECO:0000256" key="8">
    <source>
        <dbReference type="ARBA" id="ARBA00023065"/>
    </source>
</evidence>
<keyword evidence="4" id="KW-0138">CF(0)</keyword>
<dbReference type="GO" id="GO:0005743">
    <property type="term" value="C:mitochondrial inner membrane"/>
    <property type="evidence" value="ECO:0007669"/>
    <property type="project" value="UniProtKB-SubCell"/>
</dbReference>
<feature type="transmembrane region" description="Helical" evidence="12">
    <location>
        <begin position="198"/>
        <end position="219"/>
    </location>
</feature>
<dbReference type="GeneID" id="63359017"/>
<evidence type="ECO:0000256" key="5">
    <source>
        <dbReference type="ARBA" id="ARBA00022692"/>
    </source>
</evidence>
<keyword evidence="5 12" id="KW-0812">Transmembrane</keyword>
<dbReference type="RefSeq" id="YP_010021577.1">
    <property type="nucleotide sequence ID" value="NC_053634.1"/>
</dbReference>
<keyword evidence="9 12" id="KW-0472">Membrane</keyword>
<dbReference type="EMBL" id="MT982147">
    <property type="protein sequence ID" value="QOL10505.1"/>
    <property type="molecule type" value="Genomic_DNA"/>
</dbReference>
<proteinExistence type="inferred from homology"/>
<accession>A0A7L9R540</accession>
<dbReference type="GO" id="GO:0045259">
    <property type="term" value="C:proton-transporting ATP synthase complex"/>
    <property type="evidence" value="ECO:0007669"/>
    <property type="project" value="UniProtKB-KW"/>
</dbReference>
<evidence type="ECO:0000256" key="12">
    <source>
        <dbReference type="SAM" id="Phobius"/>
    </source>
</evidence>
<dbReference type="InterPro" id="IPR000568">
    <property type="entry name" value="ATP_synth_F0_asu"/>
</dbReference>
<evidence type="ECO:0000256" key="6">
    <source>
        <dbReference type="ARBA" id="ARBA00022781"/>
    </source>
</evidence>
<feature type="transmembrane region" description="Helical" evidence="12">
    <location>
        <begin position="99"/>
        <end position="119"/>
    </location>
</feature>
<keyword evidence="13" id="KW-0496">Mitochondrion</keyword>
<sequence length="224" mass="25220">MTSLFSSFDPTSSIMNLSLNWLSTFLGLLVIPMPFWLMQSRISYMYNMIMNKLHTEFKNFLGPMNHQGSTLLFISLFSMILFNNFMGLFPYIFTSSSHLVFTLTLALPMWMSFMLYGWINNTKHMLAHLVPEGVPAMLMPIMVCIEMVSNLIRPMTLSVRLAANMMVGHLVLSMIGNAGSSLEIIGLIMLLSAQMLLVIMESAVAIIQSYVFALLVAIYSSESK</sequence>
<feature type="transmembrane region" description="Helical" evidence="12">
    <location>
        <begin position="168"/>
        <end position="191"/>
    </location>
</feature>
<evidence type="ECO:0000313" key="13">
    <source>
        <dbReference type="EMBL" id="QOL10505.1"/>
    </source>
</evidence>
<dbReference type="InterPro" id="IPR045083">
    <property type="entry name" value="ATP_synth_F0_asu_bact/mt"/>
</dbReference>
<name>A0A7L9R540_9INSE</name>
<gene>
    <name evidence="13" type="primary">ATP6</name>
</gene>
<evidence type="ECO:0000256" key="1">
    <source>
        <dbReference type="ARBA" id="ARBA00004141"/>
    </source>
</evidence>
<keyword evidence="10" id="KW-0066">ATP synthesis</keyword>
<dbReference type="SUPFAM" id="SSF81336">
    <property type="entry name" value="F1F0 ATP synthase subunit A"/>
    <property type="match status" value="1"/>
</dbReference>
<comment type="subcellular location">
    <subcellularLocation>
        <location evidence="1">Membrane</location>
        <topology evidence="1">Multi-pass membrane protein</topology>
    </subcellularLocation>
    <subcellularLocation>
        <location evidence="11">Mitochondrion inner membrane</location>
        <topology evidence="11">Multi-pass membrane protein</topology>
    </subcellularLocation>
</comment>
<dbReference type="PRINTS" id="PR00123">
    <property type="entry name" value="ATPASEA"/>
</dbReference>
<protein>
    <recommendedName>
        <fullName evidence="11">ATP synthase subunit a</fullName>
    </recommendedName>
</protein>
<evidence type="ECO:0000256" key="2">
    <source>
        <dbReference type="ARBA" id="ARBA00006810"/>
    </source>
</evidence>
<evidence type="ECO:0000256" key="11">
    <source>
        <dbReference type="RuleBase" id="RU004450"/>
    </source>
</evidence>
<keyword evidence="6" id="KW-0375">Hydrogen ion transport</keyword>
<dbReference type="PROSITE" id="PS00449">
    <property type="entry name" value="ATPASE_A"/>
    <property type="match status" value="1"/>
</dbReference>
<dbReference type="PANTHER" id="PTHR11410">
    <property type="entry name" value="ATP SYNTHASE SUBUNIT A"/>
    <property type="match status" value="1"/>
</dbReference>
<dbReference type="PANTHER" id="PTHR11410:SF0">
    <property type="entry name" value="ATP SYNTHASE SUBUNIT A"/>
    <property type="match status" value="1"/>
</dbReference>
<dbReference type="Gene3D" id="1.20.120.220">
    <property type="entry name" value="ATP synthase, F0 complex, subunit A"/>
    <property type="match status" value="1"/>
</dbReference>
<geneLocation type="mitochondrion" evidence="13"/>
<feature type="transmembrane region" description="Helical" evidence="12">
    <location>
        <begin position="71"/>
        <end position="93"/>
    </location>
</feature>
<feature type="transmembrane region" description="Helical" evidence="12">
    <location>
        <begin position="20"/>
        <end position="38"/>
    </location>
</feature>
<evidence type="ECO:0000256" key="10">
    <source>
        <dbReference type="ARBA" id="ARBA00023310"/>
    </source>
</evidence>
<reference evidence="13" key="1">
    <citation type="submission" date="2020-09" db="EMBL/GenBank/DDBJ databases">
        <title>Characterization of the complete mitochondrial genome of Neoasterolepisma foreli (Insecta: Zygentoma, Lepismatidae) and the phylogeny of basal Ectognatha.</title>
        <authorList>
            <person name="Cucini C."/>
            <person name="Carapelli A."/>
            <person name="Gaju-Ricart M."/>
            <person name="Nardi F."/>
        </authorList>
    </citation>
    <scope>NUCLEOTIDE SEQUENCE</scope>
</reference>
<evidence type="ECO:0000256" key="9">
    <source>
        <dbReference type="ARBA" id="ARBA00023136"/>
    </source>
</evidence>